<keyword evidence="3" id="KW-1185">Reference proteome</keyword>
<dbReference type="RefSeq" id="WP_220162992.1">
    <property type="nucleotide sequence ID" value="NZ_JAIBOA010000002.1"/>
</dbReference>
<dbReference type="Proteomes" id="UP000774570">
    <property type="component" value="Unassembled WGS sequence"/>
</dbReference>
<evidence type="ECO:0000313" key="2">
    <source>
        <dbReference type="EMBL" id="MBW8481313.1"/>
    </source>
</evidence>
<feature type="region of interest" description="Disordered" evidence="1">
    <location>
        <begin position="1"/>
        <end position="38"/>
    </location>
</feature>
<proteinExistence type="predicted"/>
<organism evidence="2 3">
    <name type="scientific">Actinomadura parmotrematis</name>
    <dbReference type="NCBI Taxonomy" id="2864039"/>
    <lineage>
        <taxon>Bacteria</taxon>
        <taxon>Bacillati</taxon>
        <taxon>Actinomycetota</taxon>
        <taxon>Actinomycetes</taxon>
        <taxon>Streptosporangiales</taxon>
        <taxon>Thermomonosporaceae</taxon>
        <taxon>Actinomadura</taxon>
    </lineage>
</organism>
<feature type="compositionally biased region" description="Low complexity" evidence="1">
    <location>
        <begin position="1"/>
        <end position="16"/>
    </location>
</feature>
<protein>
    <submittedName>
        <fullName evidence="2">Uncharacterized protein</fullName>
    </submittedName>
</protein>
<dbReference type="EMBL" id="JAIBOA010000002">
    <property type="protein sequence ID" value="MBW8481313.1"/>
    <property type="molecule type" value="Genomic_DNA"/>
</dbReference>
<name>A0ABS7FP10_9ACTN</name>
<comment type="caution">
    <text evidence="2">The sequence shown here is derived from an EMBL/GenBank/DDBJ whole genome shotgun (WGS) entry which is preliminary data.</text>
</comment>
<reference evidence="2 3" key="1">
    <citation type="submission" date="2021-07" db="EMBL/GenBank/DDBJ databases">
        <title>Actinomadura sp. PM05-2 isolated from lichen.</title>
        <authorList>
            <person name="Somphong A."/>
            <person name="Phongsopitanun W."/>
            <person name="Tanasupawat S."/>
            <person name="Peongsungnone V."/>
        </authorList>
    </citation>
    <scope>NUCLEOTIDE SEQUENCE [LARGE SCALE GENOMIC DNA]</scope>
    <source>
        <strain evidence="2 3">PM05-2</strain>
    </source>
</reference>
<evidence type="ECO:0000313" key="3">
    <source>
        <dbReference type="Proteomes" id="UP000774570"/>
    </source>
</evidence>
<accession>A0ABS7FP10</accession>
<gene>
    <name evidence="2" type="ORF">K1Y72_02945</name>
</gene>
<evidence type="ECO:0000256" key="1">
    <source>
        <dbReference type="SAM" id="MobiDB-lite"/>
    </source>
</evidence>
<sequence>MTRAASPSAPAGATATRKAKGSAAGTWRGPANEDGSRPTLVIRASGAVALKSGGFTCTGTAAPQGRGYLITFTACPAPIPKIKAVPGASGRTLVTVTSGQTDTWRRVGG</sequence>